<evidence type="ECO:0000259" key="6">
    <source>
        <dbReference type="PROSITE" id="PS50234"/>
    </source>
</evidence>
<dbReference type="PROSITE" id="PS50234">
    <property type="entry name" value="VWFA"/>
    <property type="match status" value="1"/>
</dbReference>
<sequence length="330" mass="34649">MEFGWPALLWLLVLAPAPVLANVVAARRRRRAAAAGATQAPAPPVRAWRRAMPALLLSLALAALLVAAARPSAQLSLPAPHEVVVLAIDISGSMRAADIAPDRIGAARAAAREFVLRQPATTRIGLVAFAASASLVQTPTHDRDAVLAALDRLQLQQATAVGSGLLVALKAIDPALRFDLRAEDPRADPENWPAPIPPGSNRSAAIVLLSDGESGAGPEPELAARIAAQRGVRVYTVGLGTAKGAVLAVEGWSMRVRLDEAGLRRIAELTLGEYFPAASAAELTRVYRALDLKLGFERRRVELSGALSAAAALLLALSAGLSLAWFKRVF</sequence>
<feature type="domain" description="VWFA" evidence="6">
    <location>
        <begin position="83"/>
        <end position="290"/>
    </location>
</feature>
<evidence type="ECO:0000256" key="5">
    <source>
        <dbReference type="SAM" id="Phobius"/>
    </source>
</evidence>
<evidence type="ECO:0000256" key="3">
    <source>
        <dbReference type="ARBA" id="ARBA00022989"/>
    </source>
</evidence>
<dbReference type="RefSeq" id="WP_183970503.1">
    <property type="nucleotide sequence ID" value="NZ_BAABEW010000013.1"/>
</dbReference>
<protein>
    <submittedName>
        <fullName evidence="7">Ca-activated chloride channel family protein</fullName>
    </submittedName>
</protein>
<dbReference type="SUPFAM" id="SSF53300">
    <property type="entry name" value="vWA-like"/>
    <property type="match status" value="1"/>
</dbReference>
<comment type="caution">
    <text evidence="7">The sequence shown here is derived from an EMBL/GenBank/DDBJ whole genome shotgun (WGS) entry which is preliminary data.</text>
</comment>
<evidence type="ECO:0000256" key="1">
    <source>
        <dbReference type="ARBA" id="ARBA00022475"/>
    </source>
</evidence>
<keyword evidence="2 5" id="KW-0812">Transmembrane</keyword>
<keyword evidence="1" id="KW-1003">Cell membrane</keyword>
<feature type="transmembrane region" description="Helical" evidence="5">
    <location>
        <begin position="303"/>
        <end position="326"/>
    </location>
</feature>
<dbReference type="InterPro" id="IPR002035">
    <property type="entry name" value="VWF_A"/>
</dbReference>
<gene>
    <name evidence="7" type="ORF">HNQ70_003686</name>
</gene>
<feature type="transmembrane region" description="Helical" evidence="5">
    <location>
        <begin position="51"/>
        <end position="69"/>
    </location>
</feature>
<keyword evidence="8" id="KW-1185">Reference proteome</keyword>
<dbReference type="Proteomes" id="UP000532440">
    <property type="component" value="Unassembled WGS sequence"/>
</dbReference>
<proteinExistence type="predicted"/>
<organism evidence="7 8">
    <name type="scientific">Quisquiliibacterium transsilvanicum</name>
    <dbReference type="NCBI Taxonomy" id="1549638"/>
    <lineage>
        <taxon>Bacteria</taxon>
        <taxon>Pseudomonadati</taxon>
        <taxon>Pseudomonadota</taxon>
        <taxon>Betaproteobacteria</taxon>
        <taxon>Burkholderiales</taxon>
        <taxon>Burkholderiaceae</taxon>
        <taxon>Quisquiliibacterium</taxon>
    </lineage>
</organism>
<dbReference type="PANTHER" id="PTHR22550:SF5">
    <property type="entry name" value="LEUCINE ZIPPER PROTEIN 4"/>
    <property type="match status" value="1"/>
</dbReference>
<evidence type="ECO:0000256" key="2">
    <source>
        <dbReference type="ARBA" id="ARBA00022692"/>
    </source>
</evidence>
<evidence type="ECO:0000313" key="8">
    <source>
        <dbReference type="Proteomes" id="UP000532440"/>
    </source>
</evidence>
<accession>A0A7W8MAT1</accession>
<evidence type="ECO:0000256" key="4">
    <source>
        <dbReference type="ARBA" id="ARBA00023136"/>
    </source>
</evidence>
<evidence type="ECO:0000313" key="7">
    <source>
        <dbReference type="EMBL" id="MBB5273655.1"/>
    </source>
</evidence>
<dbReference type="InterPro" id="IPR036465">
    <property type="entry name" value="vWFA_dom_sf"/>
</dbReference>
<dbReference type="AlphaFoldDB" id="A0A7W8MAT1"/>
<name>A0A7W8MAT1_9BURK</name>
<keyword evidence="4 5" id="KW-0472">Membrane</keyword>
<dbReference type="Gene3D" id="3.40.50.410">
    <property type="entry name" value="von Willebrand factor, type A domain"/>
    <property type="match status" value="1"/>
</dbReference>
<dbReference type="Pfam" id="PF13519">
    <property type="entry name" value="VWA_2"/>
    <property type="match status" value="1"/>
</dbReference>
<dbReference type="PANTHER" id="PTHR22550">
    <property type="entry name" value="SPORE GERMINATION PROTEIN"/>
    <property type="match status" value="1"/>
</dbReference>
<dbReference type="SMART" id="SM00327">
    <property type="entry name" value="VWA"/>
    <property type="match status" value="1"/>
</dbReference>
<reference evidence="7 8" key="1">
    <citation type="submission" date="2020-08" db="EMBL/GenBank/DDBJ databases">
        <title>Genomic Encyclopedia of Type Strains, Phase IV (KMG-IV): sequencing the most valuable type-strain genomes for metagenomic binning, comparative biology and taxonomic classification.</title>
        <authorList>
            <person name="Goeker M."/>
        </authorList>
    </citation>
    <scope>NUCLEOTIDE SEQUENCE [LARGE SCALE GENOMIC DNA]</scope>
    <source>
        <strain evidence="7 8">DSM 29781</strain>
    </source>
</reference>
<dbReference type="EMBL" id="JACHGB010000008">
    <property type="protein sequence ID" value="MBB5273655.1"/>
    <property type="molecule type" value="Genomic_DNA"/>
</dbReference>
<keyword evidence="3 5" id="KW-1133">Transmembrane helix</keyword>
<dbReference type="InterPro" id="IPR050768">
    <property type="entry name" value="UPF0353/GerABKA_families"/>
</dbReference>